<evidence type="ECO:0000256" key="5">
    <source>
        <dbReference type="ARBA" id="ARBA00022741"/>
    </source>
</evidence>
<organism evidence="14 17">
    <name type="scientific">Myxococcus fulvus</name>
    <dbReference type="NCBI Taxonomy" id="33"/>
    <lineage>
        <taxon>Bacteria</taxon>
        <taxon>Pseudomonadati</taxon>
        <taxon>Myxococcota</taxon>
        <taxon>Myxococcia</taxon>
        <taxon>Myxococcales</taxon>
        <taxon>Cystobacterineae</taxon>
        <taxon>Myxococcaceae</taxon>
        <taxon>Myxococcus</taxon>
    </lineage>
</organism>
<evidence type="ECO:0000313" key="14">
    <source>
        <dbReference type="EMBL" id="GEN12353.1"/>
    </source>
</evidence>
<dbReference type="InterPro" id="IPR008984">
    <property type="entry name" value="SMAD_FHA_dom_sf"/>
</dbReference>
<keyword evidence="2" id="KW-0963">Cytoplasm</keyword>
<reference evidence="15 16" key="1">
    <citation type="submission" date="2016-10" db="EMBL/GenBank/DDBJ databases">
        <authorList>
            <person name="Varghese N."/>
            <person name="Submissions S."/>
        </authorList>
    </citation>
    <scope>NUCLEOTIDE SEQUENCE [LARGE SCALE GENOMIC DNA]</scope>
    <source>
        <strain evidence="15 16">DSM 16525</strain>
    </source>
</reference>
<dbReference type="Gene3D" id="3.30.450.40">
    <property type="match status" value="1"/>
</dbReference>
<name>A0A511TFC7_MYXFU</name>
<dbReference type="Pfam" id="PF25601">
    <property type="entry name" value="AAA_lid_14"/>
    <property type="match status" value="1"/>
</dbReference>
<dbReference type="SMART" id="SM00382">
    <property type="entry name" value="AAA"/>
    <property type="match status" value="1"/>
</dbReference>
<keyword evidence="11" id="KW-0804">Transcription</keyword>
<sequence>MPALLLLTGPSAGRHYEVLSDMAIGRSPSCEIPLRDDQVSRKHAQLTVHEGQVRLTDLDSRNGTLVNGARISGQVVLQPGDRVRVGSTMAVFEPAPVTLVEGGPTSPGHVPIEEVLPHVGAAAALYSAGTALLGATSEAMVLRRLADETARALSADRAAALLGSNTGLLTAAVSGADAVAVPRSLAQVALDRKELVQAETEMCAPLVASGGKPFGVIYATRADSSFTGGEGQLLAALGRLGGEAYTAVRSRVEAEAPVPVLLGTSRPLRALADAARRAANSAAPVVLHGEPGTGKTLMARVIHARSPRALEPLVTVDCRLPQEAVEEALFGRASAPGQPPVASALLRADRGSLLLQHVEALPRATAERLVRLLARRTAPARQGGEEPVDVRLLVTSLAPVATLGSKGEVDAALARALMGFELEVPALRERRADVMALLEGFLARASRRVRSEPPTLGPDARRLLTDYPWPHNVRELELVGERLGLLYAGARVGALHLPPEVQQGAAASDAQTLQARVGRLERDAIAEALREAGGKKVRAAALLGISRPTLDKKIEEYGLSVERGRRGEDGR</sequence>
<dbReference type="InterPro" id="IPR002078">
    <property type="entry name" value="Sigma_54_int"/>
</dbReference>
<dbReference type="InterPro" id="IPR000253">
    <property type="entry name" value="FHA_dom"/>
</dbReference>
<dbReference type="Pfam" id="PF00158">
    <property type="entry name" value="Sigma54_activat"/>
    <property type="match status" value="1"/>
</dbReference>
<evidence type="ECO:0000313" key="16">
    <source>
        <dbReference type="Proteomes" id="UP000183760"/>
    </source>
</evidence>
<evidence type="ECO:0000256" key="2">
    <source>
        <dbReference type="ARBA" id="ARBA00022490"/>
    </source>
</evidence>
<evidence type="ECO:0000256" key="3">
    <source>
        <dbReference type="ARBA" id="ARBA00022491"/>
    </source>
</evidence>
<evidence type="ECO:0000256" key="6">
    <source>
        <dbReference type="ARBA" id="ARBA00022840"/>
    </source>
</evidence>
<dbReference type="InterPro" id="IPR027417">
    <property type="entry name" value="P-loop_NTPase"/>
</dbReference>
<comment type="caution">
    <text evidence="14">The sequence shown here is derived from an EMBL/GenBank/DDBJ whole genome shotgun (WGS) entry which is preliminary data.</text>
</comment>
<keyword evidence="9" id="KW-0238">DNA-binding</keyword>
<dbReference type="InterPro" id="IPR029016">
    <property type="entry name" value="GAF-like_dom_sf"/>
</dbReference>
<comment type="subcellular location">
    <subcellularLocation>
        <location evidence="1">Cytoplasm</location>
    </subcellularLocation>
</comment>
<keyword evidence="3" id="KW-0678">Repressor</keyword>
<dbReference type="Proteomes" id="UP000183760">
    <property type="component" value="Unassembled WGS sequence"/>
</dbReference>
<dbReference type="InterPro" id="IPR002197">
    <property type="entry name" value="HTH_Fis"/>
</dbReference>
<evidence type="ECO:0000256" key="7">
    <source>
        <dbReference type="ARBA" id="ARBA00023012"/>
    </source>
</evidence>
<reference evidence="14 17" key="2">
    <citation type="submission" date="2019-07" db="EMBL/GenBank/DDBJ databases">
        <title>Whole genome shotgun sequence of Myxococcus fulvus NBRC 100333.</title>
        <authorList>
            <person name="Hosoyama A."/>
            <person name="Uohara A."/>
            <person name="Ohji S."/>
            <person name="Ichikawa N."/>
        </authorList>
    </citation>
    <scope>NUCLEOTIDE SEQUENCE [LARGE SCALE GENOMIC DNA]</scope>
    <source>
        <strain evidence="14 17">NBRC 100333</strain>
    </source>
</reference>
<dbReference type="OrthoDB" id="5496274at2"/>
<keyword evidence="16" id="KW-1185">Reference proteome</keyword>
<dbReference type="Gene3D" id="3.40.50.300">
    <property type="entry name" value="P-loop containing nucleotide triphosphate hydrolases"/>
    <property type="match status" value="1"/>
</dbReference>
<dbReference type="STRING" id="1334629.MFUL124B02_25000"/>
<dbReference type="SUPFAM" id="SSF49879">
    <property type="entry name" value="SMAD/FHA domain"/>
    <property type="match status" value="1"/>
</dbReference>
<dbReference type="SUPFAM" id="SSF46689">
    <property type="entry name" value="Homeodomain-like"/>
    <property type="match status" value="1"/>
</dbReference>
<evidence type="ECO:0000259" key="13">
    <source>
        <dbReference type="PROSITE" id="PS50045"/>
    </source>
</evidence>
<gene>
    <name evidence="14" type="ORF">MFU01_73900</name>
    <name evidence="15" type="ORF">SAMN05443572_10337</name>
</gene>
<protein>
    <submittedName>
        <fullName evidence="15">Regulatory protein, Fis family</fullName>
    </submittedName>
</protein>
<evidence type="ECO:0000259" key="12">
    <source>
        <dbReference type="PROSITE" id="PS50006"/>
    </source>
</evidence>
<keyword evidence="6" id="KW-0067">ATP-binding</keyword>
<dbReference type="InterPro" id="IPR003593">
    <property type="entry name" value="AAA+_ATPase"/>
</dbReference>
<dbReference type="SMART" id="SM00240">
    <property type="entry name" value="FHA"/>
    <property type="match status" value="1"/>
</dbReference>
<evidence type="ECO:0000313" key="15">
    <source>
        <dbReference type="EMBL" id="SET74584.1"/>
    </source>
</evidence>
<feature type="domain" description="Sigma-54 factor interaction" evidence="13">
    <location>
        <begin position="261"/>
        <end position="485"/>
    </location>
</feature>
<dbReference type="PANTHER" id="PTHR32071">
    <property type="entry name" value="TRANSCRIPTIONAL REGULATORY PROTEIN"/>
    <property type="match status" value="1"/>
</dbReference>
<dbReference type="Proteomes" id="UP000321514">
    <property type="component" value="Unassembled WGS sequence"/>
</dbReference>
<evidence type="ECO:0000256" key="11">
    <source>
        <dbReference type="ARBA" id="ARBA00023163"/>
    </source>
</evidence>
<evidence type="ECO:0000256" key="10">
    <source>
        <dbReference type="ARBA" id="ARBA00023159"/>
    </source>
</evidence>
<evidence type="ECO:0000256" key="8">
    <source>
        <dbReference type="ARBA" id="ARBA00023015"/>
    </source>
</evidence>
<keyword evidence="5" id="KW-0547">Nucleotide-binding</keyword>
<dbReference type="Pfam" id="PF02954">
    <property type="entry name" value="HTH_8"/>
    <property type="match status" value="1"/>
</dbReference>
<evidence type="ECO:0000313" key="17">
    <source>
        <dbReference type="Proteomes" id="UP000321514"/>
    </source>
</evidence>
<dbReference type="GO" id="GO:0000160">
    <property type="term" value="P:phosphorelay signal transduction system"/>
    <property type="evidence" value="ECO:0007669"/>
    <property type="project" value="UniProtKB-KW"/>
</dbReference>
<dbReference type="SUPFAM" id="SSF52540">
    <property type="entry name" value="P-loop containing nucleoside triphosphate hydrolases"/>
    <property type="match status" value="1"/>
</dbReference>
<dbReference type="Gene3D" id="1.10.10.60">
    <property type="entry name" value="Homeodomain-like"/>
    <property type="match status" value="1"/>
</dbReference>
<dbReference type="Pfam" id="PF00498">
    <property type="entry name" value="FHA"/>
    <property type="match status" value="1"/>
</dbReference>
<dbReference type="Gene3D" id="2.60.200.20">
    <property type="match status" value="1"/>
</dbReference>
<dbReference type="PANTHER" id="PTHR32071:SF95">
    <property type="entry name" value="DNA-BINDING TRANSCRIPTIONAL REGULATOR NTRC"/>
    <property type="match status" value="1"/>
</dbReference>
<dbReference type="AlphaFoldDB" id="A0A511TFC7"/>
<dbReference type="GO" id="GO:0005524">
    <property type="term" value="F:ATP binding"/>
    <property type="evidence" value="ECO:0007669"/>
    <property type="project" value="UniProtKB-KW"/>
</dbReference>
<dbReference type="GO" id="GO:0005737">
    <property type="term" value="C:cytoplasm"/>
    <property type="evidence" value="ECO:0007669"/>
    <property type="project" value="UniProtKB-SubCell"/>
</dbReference>
<dbReference type="EMBL" id="FOIB01000003">
    <property type="protein sequence ID" value="SET74584.1"/>
    <property type="molecule type" value="Genomic_DNA"/>
</dbReference>
<dbReference type="EMBL" id="BJXR01000060">
    <property type="protein sequence ID" value="GEN12353.1"/>
    <property type="molecule type" value="Genomic_DNA"/>
</dbReference>
<dbReference type="PROSITE" id="PS50006">
    <property type="entry name" value="FHA_DOMAIN"/>
    <property type="match status" value="1"/>
</dbReference>
<dbReference type="InterPro" id="IPR009057">
    <property type="entry name" value="Homeodomain-like_sf"/>
</dbReference>
<dbReference type="GO" id="GO:0006355">
    <property type="term" value="P:regulation of DNA-templated transcription"/>
    <property type="evidence" value="ECO:0007669"/>
    <property type="project" value="InterPro"/>
</dbReference>
<feature type="domain" description="FHA" evidence="12">
    <location>
        <begin position="22"/>
        <end position="71"/>
    </location>
</feature>
<dbReference type="RefSeq" id="WP_074951681.1">
    <property type="nucleotide sequence ID" value="NZ_BJXR01000060.1"/>
</dbReference>
<dbReference type="PRINTS" id="PR01590">
    <property type="entry name" value="HTHFIS"/>
</dbReference>
<evidence type="ECO:0000256" key="9">
    <source>
        <dbReference type="ARBA" id="ARBA00023125"/>
    </source>
</evidence>
<dbReference type="CDD" id="cd00009">
    <property type="entry name" value="AAA"/>
    <property type="match status" value="1"/>
</dbReference>
<dbReference type="InterPro" id="IPR058031">
    <property type="entry name" value="AAA_lid_NorR"/>
</dbReference>
<evidence type="ECO:0000256" key="1">
    <source>
        <dbReference type="ARBA" id="ARBA00004496"/>
    </source>
</evidence>
<dbReference type="CDD" id="cd00060">
    <property type="entry name" value="FHA"/>
    <property type="match status" value="1"/>
</dbReference>
<dbReference type="GO" id="GO:0043565">
    <property type="term" value="F:sequence-specific DNA binding"/>
    <property type="evidence" value="ECO:0007669"/>
    <property type="project" value="InterPro"/>
</dbReference>
<dbReference type="PROSITE" id="PS50045">
    <property type="entry name" value="SIGMA54_INTERACT_4"/>
    <property type="match status" value="1"/>
</dbReference>
<accession>A0A511TFC7</accession>
<proteinExistence type="predicted"/>
<keyword evidence="4" id="KW-0597">Phosphoprotein</keyword>
<keyword evidence="10" id="KW-0010">Activator</keyword>
<dbReference type="Gene3D" id="1.10.8.60">
    <property type="match status" value="1"/>
</dbReference>
<evidence type="ECO:0000256" key="4">
    <source>
        <dbReference type="ARBA" id="ARBA00022553"/>
    </source>
</evidence>
<keyword evidence="8" id="KW-0805">Transcription regulation</keyword>
<keyword evidence="7" id="KW-0902">Two-component regulatory system</keyword>